<evidence type="ECO:0000256" key="6">
    <source>
        <dbReference type="ARBA" id="ARBA00022692"/>
    </source>
</evidence>
<feature type="transmembrane region" description="Helical" evidence="9">
    <location>
        <begin position="137"/>
        <end position="157"/>
    </location>
</feature>
<proteinExistence type="predicted"/>
<sequence>MSTVGTAPAVTKKKGAGAMAVMQRIGRSLMLPVAVLPAAALLVRLGNPDMLGRESFPNFITKLAGYMAAGGGAILDNMALLFAVGIAIGFAKKSDGSTALAAVTGYLVFQKVLATFTDSNLPQVAGVVDGKVVMSDAPVNAGVLGGVVMGIVVALLYQKFYRTKLPDWAGFFSGRRLVPILSAFAGLVIGIIFGLIWPVLGTLLHNFGEWLVGSGAVGAGIFGVANRALIPIGMHHLLNSFPWFQAGDYQGSHGDIARFLAGDPQAGQFMTGFFPIMMFALPAACLAIVHCARPERRKVVGGMMFSLAATAFVTGVTEPIEFTFMFIAPVLYAIHAVLTGVSMALTWALGMKDGFGFSAGAVDFFLNLGIATKPWLLVLVGLCFAVIYYVVFRFAITKFNLPTPGRESDEELAELAKAEAK</sequence>
<feature type="transmembrane region" description="Helical" evidence="9">
    <location>
        <begin position="376"/>
        <end position="396"/>
    </location>
</feature>
<dbReference type="InterPro" id="IPR050429">
    <property type="entry name" value="PTS_Glucose_EIICBA"/>
</dbReference>
<accession>A0ABY9I8A3</accession>
<keyword evidence="12" id="KW-1185">Reference proteome</keyword>
<gene>
    <name evidence="11" type="ORF">P8A22_24740</name>
</gene>
<protein>
    <submittedName>
        <fullName evidence="11">PTS transporter subunit EIIC</fullName>
    </submittedName>
</protein>
<dbReference type="RefSeq" id="WP_306090494.1">
    <property type="nucleotide sequence ID" value="NZ_CP120992.1"/>
</dbReference>
<dbReference type="EMBL" id="CP120992">
    <property type="protein sequence ID" value="WLQ42859.1"/>
    <property type="molecule type" value="Genomic_DNA"/>
</dbReference>
<dbReference type="InterPro" id="IPR013013">
    <property type="entry name" value="PTS_EIIC_1"/>
</dbReference>
<dbReference type="PROSITE" id="PS51103">
    <property type="entry name" value="PTS_EIIC_TYPE_1"/>
    <property type="match status" value="1"/>
</dbReference>
<evidence type="ECO:0000256" key="8">
    <source>
        <dbReference type="ARBA" id="ARBA00023136"/>
    </source>
</evidence>
<dbReference type="InterPro" id="IPR003352">
    <property type="entry name" value="PTS_EIIC"/>
</dbReference>
<organism evidence="11 12">
    <name type="scientific">Streptomyces laculatispora</name>
    <dbReference type="NCBI Taxonomy" id="887464"/>
    <lineage>
        <taxon>Bacteria</taxon>
        <taxon>Bacillati</taxon>
        <taxon>Actinomycetota</taxon>
        <taxon>Actinomycetes</taxon>
        <taxon>Kitasatosporales</taxon>
        <taxon>Streptomycetaceae</taxon>
        <taxon>Streptomyces</taxon>
    </lineage>
</organism>
<keyword evidence="4" id="KW-0762">Sugar transport</keyword>
<feature type="transmembrane region" description="Helical" evidence="9">
    <location>
        <begin position="29"/>
        <end position="46"/>
    </location>
</feature>
<feature type="transmembrane region" description="Helical" evidence="9">
    <location>
        <begin position="177"/>
        <end position="200"/>
    </location>
</feature>
<feature type="transmembrane region" description="Helical" evidence="9">
    <location>
        <begin position="272"/>
        <end position="292"/>
    </location>
</feature>
<evidence type="ECO:0000256" key="4">
    <source>
        <dbReference type="ARBA" id="ARBA00022597"/>
    </source>
</evidence>
<evidence type="ECO:0000256" key="3">
    <source>
        <dbReference type="ARBA" id="ARBA00022475"/>
    </source>
</evidence>
<dbReference type="Pfam" id="PF02378">
    <property type="entry name" value="PTS_EIIC"/>
    <property type="match status" value="1"/>
</dbReference>
<evidence type="ECO:0000259" key="10">
    <source>
        <dbReference type="PROSITE" id="PS51103"/>
    </source>
</evidence>
<evidence type="ECO:0000313" key="12">
    <source>
        <dbReference type="Proteomes" id="UP001229952"/>
    </source>
</evidence>
<keyword evidence="7 9" id="KW-1133">Transmembrane helix</keyword>
<dbReference type="Proteomes" id="UP001229952">
    <property type="component" value="Chromosome"/>
</dbReference>
<feature type="transmembrane region" description="Helical" evidence="9">
    <location>
        <begin position="322"/>
        <end position="347"/>
    </location>
</feature>
<evidence type="ECO:0000256" key="9">
    <source>
        <dbReference type="SAM" id="Phobius"/>
    </source>
</evidence>
<feature type="transmembrane region" description="Helical" evidence="9">
    <location>
        <begin position="299"/>
        <end position="316"/>
    </location>
</feature>
<name>A0ABY9I8A3_9ACTN</name>
<evidence type="ECO:0000256" key="1">
    <source>
        <dbReference type="ARBA" id="ARBA00004651"/>
    </source>
</evidence>
<feature type="transmembrane region" description="Helical" evidence="9">
    <location>
        <begin position="98"/>
        <end position="117"/>
    </location>
</feature>
<evidence type="ECO:0000256" key="7">
    <source>
        <dbReference type="ARBA" id="ARBA00022989"/>
    </source>
</evidence>
<evidence type="ECO:0000256" key="2">
    <source>
        <dbReference type="ARBA" id="ARBA00022448"/>
    </source>
</evidence>
<dbReference type="PANTHER" id="PTHR30009:SF4">
    <property type="entry name" value="PTS SYSTEM N-ACETYLGLUCOSAMINE-SPECIFIC EIICBA COMPONENT"/>
    <property type="match status" value="1"/>
</dbReference>
<keyword evidence="5" id="KW-0598">Phosphotransferase system</keyword>
<comment type="subcellular location">
    <subcellularLocation>
        <location evidence="1">Cell membrane</location>
        <topology evidence="1">Multi-pass membrane protein</topology>
    </subcellularLocation>
</comment>
<keyword evidence="6 9" id="KW-0812">Transmembrane</keyword>
<keyword evidence="8 9" id="KW-0472">Membrane</keyword>
<evidence type="ECO:0000256" key="5">
    <source>
        <dbReference type="ARBA" id="ARBA00022683"/>
    </source>
</evidence>
<feature type="transmembrane region" description="Helical" evidence="9">
    <location>
        <begin position="66"/>
        <end position="91"/>
    </location>
</feature>
<reference evidence="11 12" key="1">
    <citation type="submission" date="2023-03" db="EMBL/GenBank/DDBJ databases">
        <title>Isolation and description of six Streptomyces strains from soil environments, able to metabolize different microbial glucans.</title>
        <authorList>
            <person name="Widen T."/>
            <person name="Larsbrink J."/>
        </authorList>
    </citation>
    <scope>NUCLEOTIDE SEQUENCE [LARGE SCALE GENOMIC DNA]</scope>
    <source>
        <strain evidence="11 12">Mut2</strain>
    </source>
</reference>
<dbReference type="PANTHER" id="PTHR30009">
    <property type="entry name" value="CYTOCHROME C-TYPE SYNTHESIS PROTEIN AND PTS TRANSMEMBRANE COMPONENT"/>
    <property type="match status" value="1"/>
</dbReference>
<evidence type="ECO:0000313" key="11">
    <source>
        <dbReference type="EMBL" id="WLQ42859.1"/>
    </source>
</evidence>
<keyword evidence="3" id="KW-1003">Cell membrane</keyword>
<feature type="domain" description="PTS EIIC type-1" evidence="10">
    <location>
        <begin position="16"/>
        <end position="408"/>
    </location>
</feature>
<keyword evidence="2" id="KW-0813">Transport</keyword>